<dbReference type="Gene3D" id="3.40.1190.20">
    <property type="match status" value="1"/>
</dbReference>
<proteinExistence type="predicted"/>
<dbReference type="PANTHER" id="PTHR47098:SF2">
    <property type="entry name" value="PROTEIN MAK32"/>
    <property type="match status" value="1"/>
</dbReference>
<dbReference type="KEGG" id="asau:88174403"/>
<evidence type="ECO:0000313" key="2">
    <source>
        <dbReference type="EMBL" id="WPK25997.1"/>
    </source>
</evidence>
<dbReference type="AlphaFoldDB" id="A0AAX4HBR9"/>
<reference evidence="2 3" key="1">
    <citation type="submission" date="2023-10" db="EMBL/GenBank/DDBJ databases">
        <title>Draft Genome Sequence of Candida saopaulonensis from a very Premature Infant with Sepsis.</title>
        <authorList>
            <person name="Ning Y."/>
            <person name="Dai R."/>
            <person name="Xiao M."/>
            <person name="Xu Y."/>
            <person name="Yan Q."/>
            <person name="Zhang L."/>
        </authorList>
    </citation>
    <scope>NUCLEOTIDE SEQUENCE [LARGE SCALE GENOMIC DNA]</scope>
    <source>
        <strain evidence="2 3">19XY460</strain>
    </source>
</reference>
<dbReference type="EMBL" id="CP138897">
    <property type="protein sequence ID" value="WPK25997.1"/>
    <property type="molecule type" value="Genomic_DNA"/>
</dbReference>
<organism evidence="2 3">
    <name type="scientific">Australozyma saopauloensis</name>
    <dbReference type="NCBI Taxonomy" id="291208"/>
    <lineage>
        <taxon>Eukaryota</taxon>
        <taxon>Fungi</taxon>
        <taxon>Dikarya</taxon>
        <taxon>Ascomycota</taxon>
        <taxon>Saccharomycotina</taxon>
        <taxon>Pichiomycetes</taxon>
        <taxon>Metschnikowiaceae</taxon>
        <taxon>Australozyma</taxon>
    </lineage>
</organism>
<dbReference type="RefSeq" id="XP_062878379.1">
    <property type="nucleotide sequence ID" value="XM_063022309.1"/>
</dbReference>
<keyword evidence="3" id="KW-1185">Reference proteome</keyword>
<dbReference type="Pfam" id="PF00294">
    <property type="entry name" value="PfkB"/>
    <property type="match status" value="1"/>
</dbReference>
<evidence type="ECO:0000313" key="3">
    <source>
        <dbReference type="Proteomes" id="UP001338582"/>
    </source>
</evidence>
<dbReference type="Proteomes" id="UP001338582">
    <property type="component" value="Chromosome 4"/>
</dbReference>
<gene>
    <name evidence="2" type="ORF">PUMCH_003339</name>
</gene>
<accession>A0AAX4HBR9</accession>
<dbReference type="InterPro" id="IPR029056">
    <property type="entry name" value="Ribokinase-like"/>
</dbReference>
<evidence type="ECO:0000259" key="1">
    <source>
        <dbReference type="Pfam" id="PF00294"/>
    </source>
</evidence>
<sequence>MATLPLLHSRIPYFDTLLLISEIKMDSPPLMTSLGLFIIDENQYPPSWNRTPELDIIGGGLSYAVIGARIVSGPKYSKRITGIVDMGLDFPPAIKKEIDSWGTGLVFRSDFSRMTTRGINIYREDGVRDFKYISPKKRILGEDILEVQPLANLRTYHFCCAIDRCESTIDDFLERSSLHGFSKPKFIFEPFPDVCVPQNLDALESMLHKVDVFSPNLHESASFHQLEKSAPSEKLIRGLAEKFHKFQTSDGGVVLRCGELGCYVLSDTVSIMLPAYHIDQEKVVDVTGGGNSFCGAFVTALELSGDWLLSAVLATVASGIVIEKLGMPTLENEFWNNETVKERLTIYIDRNRSLLLKLNVSLIDHW</sequence>
<dbReference type="InterPro" id="IPR011611">
    <property type="entry name" value="PfkB_dom"/>
</dbReference>
<dbReference type="PANTHER" id="PTHR47098">
    <property type="entry name" value="PROTEIN MAK32"/>
    <property type="match status" value="1"/>
</dbReference>
<dbReference type="GeneID" id="88174403"/>
<name>A0AAX4HBR9_9ASCO</name>
<protein>
    <recommendedName>
        <fullName evidence="1">Carbohydrate kinase PfkB domain-containing protein</fullName>
    </recommendedName>
</protein>
<dbReference type="SUPFAM" id="SSF53613">
    <property type="entry name" value="Ribokinase-like"/>
    <property type="match status" value="1"/>
</dbReference>
<feature type="domain" description="Carbohydrate kinase PfkB" evidence="1">
    <location>
        <begin position="199"/>
        <end position="326"/>
    </location>
</feature>